<dbReference type="STRING" id="229920.ADM99_14435"/>
<feature type="transmembrane region" description="Helical" evidence="1">
    <location>
        <begin position="115"/>
        <end position="135"/>
    </location>
</feature>
<reference evidence="2 3" key="1">
    <citation type="submission" date="2015-07" db="EMBL/GenBank/DDBJ databases">
        <title>Genome sequence of Leptolinea tardivitalis DSM 16556.</title>
        <authorList>
            <person name="Hemp J."/>
            <person name="Ward L.M."/>
            <person name="Pace L.A."/>
            <person name="Fischer W.W."/>
        </authorList>
    </citation>
    <scope>NUCLEOTIDE SEQUENCE [LARGE SCALE GENOMIC DNA]</scope>
    <source>
        <strain evidence="2 3">YMTK-2</strain>
    </source>
</reference>
<evidence type="ECO:0000256" key="1">
    <source>
        <dbReference type="SAM" id="Phobius"/>
    </source>
</evidence>
<dbReference type="Proteomes" id="UP000050430">
    <property type="component" value="Unassembled WGS sequence"/>
</dbReference>
<protein>
    <recommendedName>
        <fullName evidence="4">Type II secretion system protein GspF domain-containing protein</fullName>
    </recommendedName>
</protein>
<evidence type="ECO:0000313" key="2">
    <source>
        <dbReference type="EMBL" id="KPL70352.1"/>
    </source>
</evidence>
<dbReference type="PANTHER" id="PTHR35007">
    <property type="entry name" value="INTEGRAL MEMBRANE PROTEIN-RELATED"/>
    <property type="match status" value="1"/>
</dbReference>
<keyword evidence="1" id="KW-0812">Transmembrane</keyword>
<feature type="transmembrane region" description="Helical" evidence="1">
    <location>
        <begin position="255"/>
        <end position="280"/>
    </location>
</feature>
<keyword evidence="1" id="KW-1133">Transmembrane helix</keyword>
<dbReference type="EMBL" id="LGCK01000014">
    <property type="protein sequence ID" value="KPL70352.1"/>
    <property type="molecule type" value="Genomic_DNA"/>
</dbReference>
<accession>A0A0P6WWC6</accession>
<evidence type="ECO:0008006" key="4">
    <source>
        <dbReference type="Google" id="ProtNLM"/>
    </source>
</evidence>
<dbReference type="OrthoDB" id="165887at2"/>
<keyword evidence="3" id="KW-1185">Reference proteome</keyword>
<dbReference type="RefSeq" id="WP_062422228.1">
    <property type="nucleotide sequence ID" value="NZ_BBYA01000010.1"/>
</dbReference>
<keyword evidence="1" id="KW-0472">Membrane</keyword>
<comment type="caution">
    <text evidence="2">The sequence shown here is derived from an EMBL/GenBank/DDBJ whole genome shotgun (WGS) entry which is preliminary data.</text>
</comment>
<feature type="transmembrane region" description="Helical" evidence="1">
    <location>
        <begin position="6"/>
        <end position="24"/>
    </location>
</feature>
<sequence>MTALIYLTGIAVFALVIYLTLELAPATPTGRLAETLTPADGVVLTGWRRSLSPLDKPVSKCTPAGLLRQTRADLYWAQIGDRWNDWNEVQFTSLRVALAVAGFGLGMVATGEPVFALIGGLVGFQYPAMAMGGIARRYRRQFIAQLPEYVQLVSAQMSANVSMDEALRRTSQAQSLAGKWMRRVLQMAQGRDLIEQMQREAQEAHLPELIGMSVQLEFIRRGTAQQELMGQLATSIAADYIGSAEQRAEKVGSELVIPMVVFYFLPFLVTLLAVIGWPIVQNMGGM</sequence>
<proteinExistence type="predicted"/>
<dbReference type="PANTHER" id="PTHR35007:SF2">
    <property type="entry name" value="PILUS ASSEMBLE PROTEIN"/>
    <property type="match status" value="1"/>
</dbReference>
<gene>
    <name evidence="2" type="ORF">ADM99_14435</name>
</gene>
<dbReference type="AlphaFoldDB" id="A0A0P6WWC6"/>
<name>A0A0P6WWC6_9CHLR</name>
<organism evidence="2 3">
    <name type="scientific">Leptolinea tardivitalis</name>
    <dbReference type="NCBI Taxonomy" id="229920"/>
    <lineage>
        <taxon>Bacteria</taxon>
        <taxon>Bacillati</taxon>
        <taxon>Chloroflexota</taxon>
        <taxon>Anaerolineae</taxon>
        <taxon>Anaerolineales</taxon>
        <taxon>Anaerolineaceae</taxon>
        <taxon>Leptolinea</taxon>
    </lineage>
</organism>
<evidence type="ECO:0000313" key="3">
    <source>
        <dbReference type="Proteomes" id="UP000050430"/>
    </source>
</evidence>
<feature type="transmembrane region" description="Helical" evidence="1">
    <location>
        <begin position="92"/>
        <end position="109"/>
    </location>
</feature>